<sequence>MLVGIANAFGDPPFGLLRRLSSVVFSIFVSWIIGKCRPAFRSFAHRNKRRICDLLVIRQIGSAIRRSSFFCSFAPFFSIVSMLSLKLQTPKTSRFLSDIEQTQVQSFKKGVLKSATQDSTMNAHNKTQFTDAKIKCELKGSSTYSPISKNLMLTILASNAILESDATLTLKKDENNACFHPYVCPYFPIDICFSFLKIKKVFSRLAMGLSA</sequence>
<accession>A0A9J5ZG78</accession>
<feature type="non-terminal residue" evidence="2">
    <location>
        <position position="1"/>
    </location>
</feature>
<keyword evidence="1" id="KW-1133">Transmembrane helix</keyword>
<dbReference type="AlphaFoldDB" id="A0A9J5ZG78"/>
<protein>
    <submittedName>
        <fullName evidence="2">Uncharacterized protein</fullName>
    </submittedName>
</protein>
<dbReference type="Proteomes" id="UP000824120">
    <property type="component" value="Chromosome 4"/>
</dbReference>
<keyword evidence="3" id="KW-1185">Reference proteome</keyword>
<organism evidence="2 3">
    <name type="scientific">Solanum commersonii</name>
    <name type="common">Commerson's wild potato</name>
    <name type="synonym">Commerson's nightshade</name>
    <dbReference type="NCBI Taxonomy" id="4109"/>
    <lineage>
        <taxon>Eukaryota</taxon>
        <taxon>Viridiplantae</taxon>
        <taxon>Streptophyta</taxon>
        <taxon>Embryophyta</taxon>
        <taxon>Tracheophyta</taxon>
        <taxon>Spermatophyta</taxon>
        <taxon>Magnoliopsida</taxon>
        <taxon>eudicotyledons</taxon>
        <taxon>Gunneridae</taxon>
        <taxon>Pentapetalae</taxon>
        <taxon>asterids</taxon>
        <taxon>lamiids</taxon>
        <taxon>Solanales</taxon>
        <taxon>Solanaceae</taxon>
        <taxon>Solanoideae</taxon>
        <taxon>Solaneae</taxon>
        <taxon>Solanum</taxon>
    </lineage>
</organism>
<reference evidence="2 3" key="1">
    <citation type="submission" date="2020-09" db="EMBL/GenBank/DDBJ databases">
        <title>De no assembly of potato wild relative species, Solanum commersonii.</title>
        <authorList>
            <person name="Cho K."/>
        </authorList>
    </citation>
    <scope>NUCLEOTIDE SEQUENCE [LARGE SCALE GENOMIC DNA]</scope>
    <source>
        <strain evidence="2">LZ3.2</strain>
        <tissue evidence="2">Leaf</tissue>
    </source>
</reference>
<name>A0A9J5ZG78_SOLCO</name>
<gene>
    <name evidence="2" type="ORF">H5410_021765</name>
</gene>
<evidence type="ECO:0000256" key="1">
    <source>
        <dbReference type="SAM" id="Phobius"/>
    </source>
</evidence>
<evidence type="ECO:0000313" key="3">
    <source>
        <dbReference type="Proteomes" id="UP000824120"/>
    </source>
</evidence>
<dbReference type="EMBL" id="JACXVP010000004">
    <property type="protein sequence ID" value="KAG5610484.1"/>
    <property type="molecule type" value="Genomic_DNA"/>
</dbReference>
<comment type="caution">
    <text evidence="2">The sequence shown here is derived from an EMBL/GenBank/DDBJ whole genome shotgun (WGS) entry which is preliminary data.</text>
</comment>
<feature type="transmembrane region" description="Helical" evidence="1">
    <location>
        <begin position="20"/>
        <end position="40"/>
    </location>
</feature>
<feature type="transmembrane region" description="Helical" evidence="1">
    <location>
        <begin position="67"/>
        <end position="85"/>
    </location>
</feature>
<keyword evidence="1" id="KW-0812">Transmembrane</keyword>
<proteinExistence type="predicted"/>
<evidence type="ECO:0000313" key="2">
    <source>
        <dbReference type="EMBL" id="KAG5610484.1"/>
    </source>
</evidence>
<keyword evidence="1" id="KW-0472">Membrane</keyword>